<dbReference type="EMBL" id="JAGMUX010000013">
    <property type="protein sequence ID" value="KAH7241118.1"/>
    <property type="molecule type" value="Genomic_DNA"/>
</dbReference>
<proteinExistence type="predicted"/>
<evidence type="ECO:0000256" key="1">
    <source>
        <dbReference type="SAM" id="MobiDB-lite"/>
    </source>
</evidence>
<keyword evidence="3" id="KW-1185">Reference proteome</keyword>
<evidence type="ECO:0000313" key="2">
    <source>
        <dbReference type="EMBL" id="KAH7241118.1"/>
    </source>
</evidence>
<comment type="caution">
    <text evidence="2">The sequence shown here is derived from an EMBL/GenBank/DDBJ whole genome shotgun (WGS) entry which is preliminary data.</text>
</comment>
<dbReference type="GeneID" id="70223444"/>
<organism evidence="2 3">
    <name type="scientific">Fusarium redolens</name>
    <dbReference type="NCBI Taxonomy" id="48865"/>
    <lineage>
        <taxon>Eukaryota</taxon>
        <taxon>Fungi</taxon>
        <taxon>Dikarya</taxon>
        <taxon>Ascomycota</taxon>
        <taxon>Pezizomycotina</taxon>
        <taxon>Sordariomycetes</taxon>
        <taxon>Hypocreomycetidae</taxon>
        <taxon>Hypocreales</taxon>
        <taxon>Nectriaceae</taxon>
        <taxon>Fusarium</taxon>
        <taxon>Fusarium redolens species complex</taxon>
    </lineage>
</organism>
<feature type="region of interest" description="Disordered" evidence="1">
    <location>
        <begin position="17"/>
        <end position="47"/>
    </location>
</feature>
<accession>A0A9P9GM31</accession>
<dbReference type="AlphaFoldDB" id="A0A9P9GM31"/>
<evidence type="ECO:0000313" key="3">
    <source>
        <dbReference type="Proteomes" id="UP000720189"/>
    </source>
</evidence>
<feature type="region of interest" description="Disordered" evidence="1">
    <location>
        <begin position="61"/>
        <end position="91"/>
    </location>
</feature>
<protein>
    <submittedName>
        <fullName evidence="2">Uncharacterized protein</fullName>
    </submittedName>
</protein>
<dbReference type="RefSeq" id="XP_046046632.1">
    <property type="nucleotide sequence ID" value="XM_046193490.1"/>
</dbReference>
<dbReference type="Proteomes" id="UP000720189">
    <property type="component" value="Unassembled WGS sequence"/>
</dbReference>
<reference evidence="2" key="1">
    <citation type="journal article" date="2021" name="Nat. Commun.">
        <title>Genetic determinants of endophytism in the Arabidopsis root mycobiome.</title>
        <authorList>
            <person name="Mesny F."/>
            <person name="Miyauchi S."/>
            <person name="Thiergart T."/>
            <person name="Pickel B."/>
            <person name="Atanasova L."/>
            <person name="Karlsson M."/>
            <person name="Huettel B."/>
            <person name="Barry K.W."/>
            <person name="Haridas S."/>
            <person name="Chen C."/>
            <person name="Bauer D."/>
            <person name="Andreopoulos W."/>
            <person name="Pangilinan J."/>
            <person name="LaButti K."/>
            <person name="Riley R."/>
            <person name="Lipzen A."/>
            <person name="Clum A."/>
            <person name="Drula E."/>
            <person name="Henrissat B."/>
            <person name="Kohler A."/>
            <person name="Grigoriev I.V."/>
            <person name="Martin F.M."/>
            <person name="Hacquard S."/>
        </authorList>
    </citation>
    <scope>NUCLEOTIDE SEQUENCE</scope>
    <source>
        <strain evidence="2">MPI-CAGE-AT-0023</strain>
    </source>
</reference>
<feature type="compositionally biased region" description="Basic and acidic residues" evidence="1">
    <location>
        <begin position="65"/>
        <end position="85"/>
    </location>
</feature>
<feature type="compositionally biased region" description="Polar residues" evidence="1">
    <location>
        <begin position="30"/>
        <end position="41"/>
    </location>
</feature>
<sequence>MDVILRYQSILDIIQNHAPYHKQSPRLPTAGSQMSRRQSAPASAAGRIPIRAVAHAINVAPSKADAQKHARCEQTRQLSRIEGKKTMSRKR</sequence>
<gene>
    <name evidence="2" type="ORF">BKA55DRAFT_576541</name>
</gene>
<name>A0A9P9GM31_FUSRE</name>